<evidence type="ECO:0000313" key="2">
    <source>
        <dbReference type="Proteomes" id="UP000823926"/>
    </source>
</evidence>
<sequence>MSKIFRLYPNGTNTYRDWQSTAQFPYNSTARDQIENPDGAAARTEITSIPSPFARIALVKTAFQEVCKSGLEGHTIFHKMVSHSLDVGELFFNFDKYSHDFEIIAWDTHARIEELCRSPHPGHTYLGNVLKTYLAADSRTFNFEKLRTIYLLNDKRGEDMMNIVGATSPATLFVSTANDFSAVGHRPCFGQHKPFGQSDFLPLYKRDFEYVKYWFYLRNRHASFATHFPEVNEYLDVTFQKITDSQREELRSFLQESNTLPQQYAAIQFGFDGGSYQVEVLGELLYKTAPKPITQSDFFIQPTRPQAPGSRLPLVLPVEDGNTYARLQYTYGTWGDKQKAPYVDRESDLNKRLLPFDNTPHPYLTISDFLEDTLIERDRVWERDAFFDGNLTDMNEGKAYLLPLKPLYFDYFTPETLTEGFPGGVKAIEMEWLAGGSGVTVTLRIPIHGNGQVRYMEYSRKYYKNRPADISAQKNEGDIQTCDFSGFLMPNLRFADPSQAVYRIGCLYEKANTVEMTFYNGRQALTEVAVDHRNTIQSEAYLIKTYSLEKQNFEYIQVRLPHTLATGVILPRFRQQQSIDSYDFAVDLGTTNTHIEYRKNGKAESQPFDYSSTDSPISHFFRIAVKITGEGNSILEFTDSLVRERIQQDFLPDTVGEGDFRFPMRTVLAHDKTMDWTKAYRPLATGNIPMTYNKLHKPEYDQTDYNIKWGDTAQTRMMEAYIDTLMLMLRNKVVMNNGNLAGSTVRWFYPLSMTPHQRSRMRQAWDSAFQHYFTDRASTLEMTESEAPIQYYFHTNATAKEIVNVDIGGGTTDIAFANGQEITQVTSFRFASNALFSDAFTTTQLYNGIVNRYSNKLRQVAVKANPEMQSVFADGDNRDTANMASLLFSLKELSTLRARLNPKEIDFHELLAQDAHFKIVFVLFYTAIIYHIAQIIRVTDTPLPRHISFSGNGSKVVTILTGDVHILAEYTKLILQTVSGKTYGPNESLELLGLDAKAQPKESTCKGGLLAAADVQSKSIHGKNIILKSSGDALIDRNDTFAKIKDNPAYMEQSIAAVEHFLDVTFDTFNSEFSFHNAFGCSRESIDIARALCKKDLRTYLTKGLEQLCQQSGDNETVNETLFFYPIKGVLQAVSTEIDKSLSPSAE</sequence>
<gene>
    <name evidence="1" type="ORF">H9888_03215</name>
</gene>
<evidence type="ECO:0000313" key="1">
    <source>
        <dbReference type="EMBL" id="HIW10490.1"/>
    </source>
</evidence>
<organism evidence="1 2">
    <name type="scientific">Candidatus Rikenella faecigallinarum</name>
    <dbReference type="NCBI Taxonomy" id="2838745"/>
    <lineage>
        <taxon>Bacteria</taxon>
        <taxon>Pseudomonadati</taxon>
        <taxon>Bacteroidota</taxon>
        <taxon>Bacteroidia</taxon>
        <taxon>Bacteroidales</taxon>
        <taxon>Rikenellaceae</taxon>
        <taxon>Rikenella</taxon>
    </lineage>
</organism>
<dbReference type="SUPFAM" id="SSF53067">
    <property type="entry name" value="Actin-like ATPase domain"/>
    <property type="match status" value="1"/>
</dbReference>
<dbReference type="EMBL" id="DXHL01000019">
    <property type="protein sequence ID" value="HIW10490.1"/>
    <property type="molecule type" value="Genomic_DNA"/>
</dbReference>
<comment type="caution">
    <text evidence="1">The sequence shown here is derived from an EMBL/GenBank/DDBJ whole genome shotgun (WGS) entry which is preliminary data.</text>
</comment>
<proteinExistence type="predicted"/>
<reference evidence="1" key="1">
    <citation type="journal article" date="2021" name="PeerJ">
        <title>Extensive microbial diversity within the chicken gut microbiome revealed by metagenomics and culture.</title>
        <authorList>
            <person name="Gilroy R."/>
            <person name="Ravi A."/>
            <person name="Getino M."/>
            <person name="Pursley I."/>
            <person name="Horton D.L."/>
            <person name="Alikhan N.F."/>
            <person name="Baker D."/>
            <person name="Gharbi K."/>
            <person name="Hall N."/>
            <person name="Watson M."/>
            <person name="Adriaenssens E.M."/>
            <person name="Foster-Nyarko E."/>
            <person name="Jarju S."/>
            <person name="Secka A."/>
            <person name="Antonio M."/>
            <person name="Oren A."/>
            <person name="Chaudhuri R.R."/>
            <person name="La Ragione R."/>
            <person name="Hildebrand F."/>
            <person name="Pallen M.J."/>
        </authorList>
    </citation>
    <scope>NUCLEOTIDE SEQUENCE</scope>
    <source>
        <strain evidence="1">ChiBcec15-1070</strain>
    </source>
</reference>
<dbReference type="AlphaFoldDB" id="A0A9D1TYA0"/>
<reference evidence="1" key="2">
    <citation type="submission" date="2021-04" db="EMBL/GenBank/DDBJ databases">
        <authorList>
            <person name="Gilroy R."/>
        </authorList>
    </citation>
    <scope>NUCLEOTIDE SEQUENCE</scope>
    <source>
        <strain evidence="1">ChiBcec15-1070</strain>
    </source>
</reference>
<accession>A0A9D1TYA0</accession>
<dbReference type="InterPro" id="IPR043129">
    <property type="entry name" value="ATPase_NBD"/>
</dbReference>
<dbReference type="Proteomes" id="UP000823926">
    <property type="component" value="Unassembled WGS sequence"/>
</dbReference>
<name>A0A9D1TYA0_9BACT</name>
<protein>
    <submittedName>
        <fullName evidence="1">Uncharacterized protein</fullName>
    </submittedName>
</protein>